<evidence type="ECO:0000313" key="5">
    <source>
        <dbReference type="EMBL" id="RDD61551.1"/>
    </source>
</evidence>
<dbReference type="GO" id="GO:0006631">
    <property type="term" value="P:fatty acid metabolic process"/>
    <property type="evidence" value="ECO:0007669"/>
    <property type="project" value="TreeGrafter"/>
</dbReference>
<evidence type="ECO:0000259" key="3">
    <source>
        <dbReference type="Pfam" id="PF00501"/>
    </source>
</evidence>
<feature type="domain" description="AMP-binding enzyme C-terminal" evidence="4">
    <location>
        <begin position="426"/>
        <end position="500"/>
    </location>
</feature>
<keyword evidence="2" id="KW-0436">Ligase</keyword>
<dbReference type="GO" id="GO:0031956">
    <property type="term" value="F:medium-chain fatty acid-CoA ligase activity"/>
    <property type="evidence" value="ECO:0007669"/>
    <property type="project" value="TreeGrafter"/>
</dbReference>
<comment type="similarity">
    <text evidence="1">Belongs to the ATP-dependent AMP-binding enzyme family.</text>
</comment>
<proteinExistence type="inferred from homology"/>
<dbReference type="SUPFAM" id="SSF56801">
    <property type="entry name" value="Acetyl-CoA synthetase-like"/>
    <property type="match status" value="1"/>
</dbReference>
<dbReference type="PANTHER" id="PTHR43201:SF5">
    <property type="entry name" value="MEDIUM-CHAIN ACYL-COA LIGASE ACSF2, MITOCHONDRIAL"/>
    <property type="match status" value="1"/>
</dbReference>
<evidence type="ECO:0008006" key="7">
    <source>
        <dbReference type="Google" id="ProtNLM"/>
    </source>
</evidence>
<evidence type="ECO:0000256" key="2">
    <source>
        <dbReference type="ARBA" id="ARBA00022598"/>
    </source>
</evidence>
<dbReference type="AlphaFoldDB" id="A0A369T895"/>
<evidence type="ECO:0000313" key="6">
    <source>
        <dbReference type="Proteomes" id="UP000253941"/>
    </source>
</evidence>
<dbReference type="Pfam" id="PF13193">
    <property type="entry name" value="AMP-binding_C"/>
    <property type="match status" value="1"/>
</dbReference>
<dbReference type="Gene3D" id="3.30.300.30">
    <property type="match status" value="1"/>
</dbReference>
<dbReference type="Proteomes" id="UP000253941">
    <property type="component" value="Unassembled WGS sequence"/>
</dbReference>
<dbReference type="Gene3D" id="3.40.50.12780">
    <property type="entry name" value="N-terminal domain of ligase-like"/>
    <property type="match status" value="1"/>
</dbReference>
<reference evidence="5 6" key="1">
    <citation type="submission" date="2018-07" db="EMBL/GenBank/DDBJ databases">
        <title>Venubactetium sediminum gen. nov., sp. nov., isolated from a marine solar saltern.</title>
        <authorList>
            <person name="Wang S."/>
        </authorList>
    </citation>
    <scope>NUCLEOTIDE SEQUENCE [LARGE SCALE GENOMIC DNA]</scope>
    <source>
        <strain evidence="5 6">WD2A32</strain>
    </source>
</reference>
<dbReference type="RefSeq" id="WP_114582582.1">
    <property type="nucleotide sequence ID" value="NZ_QPMH01000011.1"/>
</dbReference>
<dbReference type="PROSITE" id="PS00455">
    <property type="entry name" value="AMP_BINDING"/>
    <property type="match status" value="1"/>
</dbReference>
<dbReference type="InterPro" id="IPR042099">
    <property type="entry name" value="ANL_N_sf"/>
</dbReference>
<evidence type="ECO:0000256" key="1">
    <source>
        <dbReference type="ARBA" id="ARBA00006432"/>
    </source>
</evidence>
<accession>A0A369T895</accession>
<dbReference type="InterPro" id="IPR025110">
    <property type="entry name" value="AMP-bd_C"/>
</dbReference>
<dbReference type="InterPro" id="IPR045851">
    <property type="entry name" value="AMP-bd_C_sf"/>
</dbReference>
<protein>
    <recommendedName>
        <fullName evidence="7">Long-chain fatty acid--CoA ligase</fullName>
    </recommendedName>
</protein>
<dbReference type="EMBL" id="QPMH01000011">
    <property type="protein sequence ID" value="RDD61551.1"/>
    <property type="molecule type" value="Genomic_DNA"/>
</dbReference>
<gene>
    <name evidence="5" type="ORF">DRB17_12715</name>
</gene>
<sequence>MPVSSRVLAQAKARPQSAAFVIGDVQATYARLAERAARVAAATSQLVRRRKPFALNEPWGGRLVGIAVGNHPTFAELFAGTTAGDNACAVIDPKWSRAQYAEILPRLQPDLLVVAEPDDSAREVAEALGIPVLAAEPAADGSSDYESWLQAAGPAAPEQWLKAGEGESTFLVGFTSGTTSLPKAFHRNRESWRASLDTGRAIFMTDPVGATFAPGPLAHGLALYALAETLDAGGTFVGMPAFKPETAAATVAAVKPDRLVLVPTMLVGLSAEAEAGADIGESVRVVICAGDKLDAGLRDRGKRAFPNAEVIEYYGASELGHVSVWRERDGVGAESVGRPHPAVAVEIRDEAGHPVEAGTPGTVFVRSPWICDGYLWASDGKGLRREGAWATVGDRGYLDADGALHLIGRSGGMIVTGGYNVYPAGVERALRDLPGVEEAVVMKLPDDYLGQRLVAVIGGPGAGDLTCERVRALCLESLPRYKVPRALWAATRWPTTSSGKIARKTLEDWIRDGDPRLRPLPQS</sequence>
<dbReference type="InterPro" id="IPR020845">
    <property type="entry name" value="AMP-binding_CS"/>
</dbReference>
<evidence type="ECO:0000259" key="4">
    <source>
        <dbReference type="Pfam" id="PF13193"/>
    </source>
</evidence>
<name>A0A369T895_9PROT</name>
<dbReference type="InterPro" id="IPR000873">
    <property type="entry name" value="AMP-dep_synth/lig_dom"/>
</dbReference>
<comment type="caution">
    <text evidence="5">The sequence shown here is derived from an EMBL/GenBank/DDBJ whole genome shotgun (WGS) entry which is preliminary data.</text>
</comment>
<feature type="domain" description="AMP-dependent synthetase/ligase" evidence="3">
    <location>
        <begin position="9"/>
        <end position="375"/>
    </location>
</feature>
<keyword evidence="6" id="KW-1185">Reference proteome</keyword>
<organism evidence="5 6">
    <name type="scientific">Ferruginivarius sediminum</name>
    <dbReference type="NCBI Taxonomy" id="2661937"/>
    <lineage>
        <taxon>Bacteria</taxon>
        <taxon>Pseudomonadati</taxon>
        <taxon>Pseudomonadota</taxon>
        <taxon>Alphaproteobacteria</taxon>
        <taxon>Rhodospirillales</taxon>
        <taxon>Rhodospirillaceae</taxon>
        <taxon>Ferruginivarius</taxon>
    </lineage>
</organism>
<dbReference type="Pfam" id="PF00501">
    <property type="entry name" value="AMP-binding"/>
    <property type="match status" value="1"/>
</dbReference>
<dbReference type="PANTHER" id="PTHR43201">
    <property type="entry name" value="ACYL-COA SYNTHETASE"/>
    <property type="match status" value="1"/>
</dbReference>